<dbReference type="HOGENOM" id="CLU_2312947_0_0_1"/>
<dbReference type="OrthoDB" id="3542212at2759"/>
<gene>
    <name evidence="1" type="ORF">GYMLUDRAFT_107022</name>
</gene>
<dbReference type="Proteomes" id="UP000053593">
    <property type="component" value="Unassembled WGS sequence"/>
</dbReference>
<sequence>MPITEFATLELLPHPNPSIPNPFSVSPLRDHLRLIAEKQSAISGYPVFFFTSLRSDSNPSPHSAIFYLLSGWSSVPAHYDWIQGQTNQDLLKLTKDIIGVKGLAHIDVDF</sequence>
<dbReference type="PANTHER" id="PTHR42052:SF1">
    <property type="entry name" value="ABM DOMAIN-CONTAINING PROTEIN"/>
    <property type="match status" value="1"/>
</dbReference>
<dbReference type="EMBL" id="KN834765">
    <property type="protein sequence ID" value="KIK62987.1"/>
    <property type="molecule type" value="Genomic_DNA"/>
</dbReference>
<dbReference type="AlphaFoldDB" id="A0A0D0CU37"/>
<evidence type="ECO:0000313" key="2">
    <source>
        <dbReference type="Proteomes" id="UP000053593"/>
    </source>
</evidence>
<evidence type="ECO:0000313" key="1">
    <source>
        <dbReference type="EMBL" id="KIK62987.1"/>
    </source>
</evidence>
<keyword evidence="2" id="KW-1185">Reference proteome</keyword>
<reference evidence="1 2" key="1">
    <citation type="submission" date="2014-04" db="EMBL/GenBank/DDBJ databases">
        <title>Evolutionary Origins and Diversification of the Mycorrhizal Mutualists.</title>
        <authorList>
            <consortium name="DOE Joint Genome Institute"/>
            <consortium name="Mycorrhizal Genomics Consortium"/>
            <person name="Kohler A."/>
            <person name="Kuo A."/>
            <person name="Nagy L.G."/>
            <person name="Floudas D."/>
            <person name="Copeland A."/>
            <person name="Barry K.W."/>
            <person name="Cichocki N."/>
            <person name="Veneault-Fourrey C."/>
            <person name="LaButti K."/>
            <person name="Lindquist E.A."/>
            <person name="Lipzen A."/>
            <person name="Lundell T."/>
            <person name="Morin E."/>
            <person name="Murat C."/>
            <person name="Riley R."/>
            <person name="Ohm R."/>
            <person name="Sun H."/>
            <person name="Tunlid A."/>
            <person name="Henrissat B."/>
            <person name="Grigoriev I.V."/>
            <person name="Hibbett D.S."/>
            <person name="Martin F."/>
        </authorList>
    </citation>
    <scope>NUCLEOTIDE SEQUENCE [LARGE SCALE GENOMIC DNA]</scope>
    <source>
        <strain evidence="1 2">FD-317 M1</strain>
    </source>
</reference>
<feature type="non-terminal residue" evidence="1">
    <location>
        <position position="110"/>
    </location>
</feature>
<organism evidence="1 2">
    <name type="scientific">Collybiopsis luxurians FD-317 M1</name>
    <dbReference type="NCBI Taxonomy" id="944289"/>
    <lineage>
        <taxon>Eukaryota</taxon>
        <taxon>Fungi</taxon>
        <taxon>Dikarya</taxon>
        <taxon>Basidiomycota</taxon>
        <taxon>Agaricomycotina</taxon>
        <taxon>Agaricomycetes</taxon>
        <taxon>Agaricomycetidae</taxon>
        <taxon>Agaricales</taxon>
        <taxon>Marasmiineae</taxon>
        <taxon>Omphalotaceae</taxon>
        <taxon>Collybiopsis</taxon>
        <taxon>Collybiopsis luxurians</taxon>
    </lineage>
</organism>
<name>A0A0D0CU37_9AGAR</name>
<proteinExistence type="predicted"/>
<protein>
    <recommendedName>
        <fullName evidence="3">ABM domain-containing protein</fullName>
    </recommendedName>
</protein>
<evidence type="ECO:0008006" key="3">
    <source>
        <dbReference type="Google" id="ProtNLM"/>
    </source>
</evidence>
<accession>A0A0D0CU37</accession>
<dbReference type="PANTHER" id="PTHR42052">
    <property type="entry name" value="ABM DOMAIN-CONTAINING PROTEIN"/>
    <property type="match status" value="1"/>
</dbReference>